<evidence type="ECO:0000313" key="1">
    <source>
        <dbReference type="EMBL" id="KAG5400867.1"/>
    </source>
</evidence>
<dbReference type="Proteomes" id="UP000823674">
    <property type="component" value="Chromosome A04"/>
</dbReference>
<protein>
    <submittedName>
        <fullName evidence="1">Uncharacterized protein</fullName>
    </submittedName>
</protein>
<proteinExistence type="predicted"/>
<organism evidence="1 2">
    <name type="scientific">Brassica rapa subsp. trilocularis</name>
    <dbReference type="NCBI Taxonomy" id="1813537"/>
    <lineage>
        <taxon>Eukaryota</taxon>
        <taxon>Viridiplantae</taxon>
        <taxon>Streptophyta</taxon>
        <taxon>Embryophyta</taxon>
        <taxon>Tracheophyta</taxon>
        <taxon>Spermatophyta</taxon>
        <taxon>Magnoliopsida</taxon>
        <taxon>eudicotyledons</taxon>
        <taxon>Gunneridae</taxon>
        <taxon>Pentapetalae</taxon>
        <taxon>rosids</taxon>
        <taxon>malvids</taxon>
        <taxon>Brassicales</taxon>
        <taxon>Brassicaceae</taxon>
        <taxon>Brassiceae</taxon>
        <taxon>Brassica</taxon>
    </lineage>
</organism>
<comment type="caution">
    <text evidence="1">The sequence shown here is derived from an EMBL/GenBank/DDBJ whole genome shotgun (WGS) entry which is preliminary data.</text>
</comment>
<reference evidence="1 2" key="1">
    <citation type="submission" date="2021-03" db="EMBL/GenBank/DDBJ databases">
        <authorList>
            <person name="King G.J."/>
            <person name="Bancroft I."/>
            <person name="Baten A."/>
            <person name="Bloomfield J."/>
            <person name="Borpatragohain P."/>
            <person name="He Z."/>
            <person name="Irish N."/>
            <person name="Irwin J."/>
            <person name="Liu K."/>
            <person name="Mauleon R.P."/>
            <person name="Moore J."/>
            <person name="Morris R."/>
            <person name="Ostergaard L."/>
            <person name="Wang B."/>
            <person name="Wells R."/>
        </authorList>
    </citation>
    <scope>NUCLEOTIDE SEQUENCE [LARGE SCALE GENOMIC DNA]</scope>
    <source>
        <strain evidence="1">R-o-18</strain>
        <tissue evidence="1">Leaf</tissue>
    </source>
</reference>
<keyword evidence="2" id="KW-1185">Reference proteome</keyword>
<evidence type="ECO:0000313" key="2">
    <source>
        <dbReference type="Proteomes" id="UP000823674"/>
    </source>
</evidence>
<dbReference type="EMBL" id="JADBGQ010000004">
    <property type="protein sequence ID" value="KAG5400867.1"/>
    <property type="molecule type" value="Genomic_DNA"/>
</dbReference>
<sequence>MLVERIRWKRGYGGAPNCYSGHAVGPVEVRSYGGGEGGRAGGGAVEVDQKSG</sequence>
<accession>A0ABQ7MQB0</accession>
<gene>
    <name evidence="1" type="primary">A04p016660.1_BraROA</name>
    <name evidence="1" type="ORF">IGI04_015474</name>
</gene>
<name>A0ABQ7MQB0_BRACM</name>